<keyword evidence="5" id="KW-0067">ATP-binding</keyword>
<feature type="domain" description="Cytidylate kinase" evidence="8">
    <location>
        <begin position="27"/>
        <end position="62"/>
    </location>
</feature>
<protein>
    <recommendedName>
        <fullName evidence="1">(d)CMP kinase</fullName>
        <ecNumber evidence="1">2.7.4.25</ecNumber>
    </recommendedName>
</protein>
<evidence type="ECO:0000313" key="9">
    <source>
        <dbReference type="EMBL" id="ETJ32340.1"/>
    </source>
</evidence>
<dbReference type="EMBL" id="AZMM01013199">
    <property type="protein sequence ID" value="ETJ32340.1"/>
    <property type="molecule type" value="Genomic_DNA"/>
</dbReference>
<evidence type="ECO:0000256" key="3">
    <source>
        <dbReference type="ARBA" id="ARBA00022741"/>
    </source>
</evidence>
<comment type="caution">
    <text evidence="9">The sequence shown here is derived from an EMBL/GenBank/DDBJ whole genome shotgun (WGS) entry which is preliminary data.</text>
</comment>
<dbReference type="InterPro" id="IPR011994">
    <property type="entry name" value="Cytidylate_kinase_dom"/>
</dbReference>
<dbReference type="GO" id="GO:0005524">
    <property type="term" value="F:ATP binding"/>
    <property type="evidence" value="ECO:0007669"/>
    <property type="project" value="UniProtKB-KW"/>
</dbReference>
<evidence type="ECO:0000256" key="5">
    <source>
        <dbReference type="ARBA" id="ARBA00022840"/>
    </source>
</evidence>
<dbReference type="Pfam" id="PF02224">
    <property type="entry name" value="Cytidylate_kin"/>
    <property type="match status" value="1"/>
</dbReference>
<evidence type="ECO:0000256" key="7">
    <source>
        <dbReference type="ARBA" id="ARBA00048478"/>
    </source>
</evidence>
<dbReference type="AlphaFoldDB" id="W1XSA3"/>
<dbReference type="GO" id="GO:0036431">
    <property type="term" value="F:dCMP kinase activity"/>
    <property type="evidence" value="ECO:0007669"/>
    <property type="project" value="InterPro"/>
</dbReference>
<dbReference type="EC" id="2.7.4.25" evidence="1"/>
<dbReference type="GO" id="GO:0006139">
    <property type="term" value="P:nucleobase-containing compound metabolic process"/>
    <property type="evidence" value="ECO:0007669"/>
    <property type="project" value="InterPro"/>
</dbReference>
<evidence type="ECO:0000256" key="4">
    <source>
        <dbReference type="ARBA" id="ARBA00022777"/>
    </source>
</evidence>
<gene>
    <name evidence="9" type="ORF">Q604_UNBC13199G0001</name>
</gene>
<keyword evidence="2" id="KW-0808">Transferase</keyword>
<reference evidence="9" key="1">
    <citation type="submission" date="2013-12" db="EMBL/GenBank/DDBJ databases">
        <title>A Varibaculum cambriense genome reconstructed from a premature infant gut community with otherwise low bacterial novelty that shifts toward anaerobic metabolism during the third week of life.</title>
        <authorList>
            <person name="Brown C.T."/>
            <person name="Sharon I."/>
            <person name="Thomas B.C."/>
            <person name="Castelle C.J."/>
            <person name="Morowitz M.J."/>
            <person name="Banfield J.F."/>
        </authorList>
    </citation>
    <scope>NUCLEOTIDE SEQUENCE</scope>
</reference>
<organism evidence="9">
    <name type="scientific">human gut metagenome</name>
    <dbReference type="NCBI Taxonomy" id="408170"/>
    <lineage>
        <taxon>unclassified sequences</taxon>
        <taxon>metagenomes</taxon>
        <taxon>organismal metagenomes</taxon>
    </lineage>
</organism>
<comment type="catalytic activity">
    <reaction evidence="7">
        <text>CMP + ATP = CDP + ADP</text>
        <dbReference type="Rhea" id="RHEA:11600"/>
        <dbReference type="ChEBI" id="CHEBI:30616"/>
        <dbReference type="ChEBI" id="CHEBI:58069"/>
        <dbReference type="ChEBI" id="CHEBI:60377"/>
        <dbReference type="ChEBI" id="CHEBI:456216"/>
        <dbReference type="EC" id="2.7.4.25"/>
    </reaction>
</comment>
<keyword evidence="4 9" id="KW-0418">Kinase</keyword>
<evidence type="ECO:0000256" key="2">
    <source>
        <dbReference type="ARBA" id="ARBA00022679"/>
    </source>
</evidence>
<accession>W1XSA3</accession>
<evidence type="ECO:0000256" key="6">
    <source>
        <dbReference type="ARBA" id="ARBA00047615"/>
    </source>
</evidence>
<comment type="catalytic activity">
    <reaction evidence="6">
        <text>dCMP + ATP = dCDP + ADP</text>
        <dbReference type="Rhea" id="RHEA:25094"/>
        <dbReference type="ChEBI" id="CHEBI:30616"/>
        <dbReference type="ChEBI" id="CHEBI:57566"/>
        <dbReference type="ChEBI" id="CHEBI:58593"/>
        <dbReference type="ChEBI" id="CHEBI:456216"/>
        <dbReference type="EC" id="2.7.4.25"/>
    </reaction>
</comment>
<proteinExistence type="predicted"/>
<evidence type="ECO:0000256" key="1">
    <source>
        <dbReference type="ARBA" id="ARBA00012906"/>
    </source>
</evidence>
<sequence length="63" mass="7176">IFSCIFSPFTIKSSFSKCISNISVKAQISLTASAEERANRRFKELQERNIECSYKEILNDIVA</sequence>
<name>W1XSA3_9ZZZZ</name>
<dbReference type="Gene3D" id="3.40.50.300">
    <property type="entry name" value="P-loop containing nucleotide triphosphate hydrolases"/>
    <property type="match status" value="1"/>
</dbReference>
<feature type="non-terminal residue" evidence="9">
    <location>
        <position position="1"/>
    </location>
</feature>
<evidence type="ECO:0000259" key="8">
    <source>
        <dbReference type="Pfam" id="PF02224"/>
    </source>
</evidence>
<dbReference type="InterPro" id="IPR027417">
    <property type="entry name" value="P-loop_NTPase"/>
</dbReference>
<keyword evidence="3" id="KW-0547">Nucleotide-binding</keyword>